<organism evidence="2 3">
    <name type="scientific">Martelella mediterranea DSM 17316</name>
    <dbReference type="NCBI Taxonomy" id="1122214"/>
    <lineage>
        <taxon>Bacteria</taxon>
        <taxon>Pseudomonadati</taxon>
        <taxon>Pseudomonadota</taxon>
        <taxon>Alphaproteobacteria</taxon>
        <taxon>Hyphomicrobiales</taxon>
        <taxon>Aurantimonadaceae</taxon>
        <taxon>Martelella</taxon>
    </lineage>
</organism>
<dbReference type="InterPro" id="IPR052186">
    <property type="entry name" value="Hydantoin_racemase-like"/>
</dbReference>
<sequence length="248" mass="26150">MRLLLINPNTTQALTERLAAAARTVLPPDAELVTMTARRGFAYISSRAEAQLAGAEVLSMLAEKAGTFDAAIIAAFGDPGLSAARELFDIPVTGMSEAAMVTALSLGERFAFVTFTPQLAPWYGEKVTRMGLGARFSGTFTPEDSFENIGTVAEDLRTPLLKTCITASRKADCLILAGAPIAGLAGEIENDVPAMLIDPIRAATIQAAGLARLYPKGASRGSFKRPPAKPSQGIDAVLASWIGRKEEP</sequence>
<dbReference type="PANTHER" id="PTHR28047:SF5">
    <property type="entry name" value="PROTEIN DCG1"/>
    <property type="match status" value="1"/>
</dbReference>
<dbReference type="STRING" id="1122214.Mame_01534"/>
<dbReference type="GO" id="GO:0047661">
    <property type="term" value="F:amino-acid racemase activity"/>
    <property type="evidence" value="ECO:0007669"/>
    <property type="project" value="InterPro"/>
</dbReference>
<dbReference type="PANTHER" id="PTHR28047">
    <property type="entry name" value="PROTEIN DCG1"/>
    <property type="match status" value="1"/>
</dbReference>
<evidence type="ECO:0000256" key="1">
    <source>
        <dbReference type="ARBA" id="ARBA00038414"/>
    </source>
</evidence>
<evidence type="ECO:0000313" key="3">
    <source>
        <dbReference type="Proteomes" id="UP000191135"/>
    </source>
</evidence>
<name>A0A1U9YZM0_9HYPH</name>
<dbReference type="KEGG" id="mmed:Mame_01534"/>
<proteinExistence type="inferred from homology"/>
<dbReference type="EMBL" id="CP020330">
    <property type="protein sequence ID" value="AQZ50885.1"/>
    <property type="molecule type" value="Genomic_DNA"/>
</dbReference>
<dbReference type="InterPro" id="IPR015942">
    <property type="entry name" value="Asp/Glu/hydantoin_racemase"/>
</dbReference>
<dbReference type="Gene3D" id="3.40.50.12500">
    <property type="match status" value="1"/>
</dbReference>
<keyword evidence="3" id="KW-1185">Reference proteome</keyword>
<dbReference type="RefSeq" id="WP_018067344.1">
    <property type="nucleotide sequence ID" value="NZ_AQWH01000039.1"/>
</dbReference>
<gene>
    <name evidence="2" type="ORF">Mame_01534</name>
</gene>
<accession>A0A1U9YZM0</accession>
<protein>
    <submittedName>
        <fullName evidence="2">Hydantoin racemase</fullName>
    </submittedName>
</protein>
<dbReference type="InterPro" id="IPR053714">
    <property type="entry name" value="Iso_Racemase_Enz_sf"/>
</dbReference>
<dbReference type="AlphaFoldDB" id="A0A1U9YZM0"/>
<dbReference type="Pfam" id="PF01177">
    <property type="entry name" value="Asp_Glu_race"/>
    <property type="match status" value="1"/>
</dbReference>
<dbReference type="OrthoDB" id="9791723at2"/>
<reference evidence="2 3" key="1">
    <citation type="submission" date="2017-03" db="EMBL/GenBank/DDBJ databases">
        <title>Foreign affairs: Plasmid Transfer between Roseobacters and Rhizobia.</title>
        <authorList>
            <person name="Bartling P."/>
            <person name="Bunk B."/>
            <person name="Overmann J."/>
            <person name="Brinkmann H."/>
            <person name="Petersen J."/>
        </authorList>
    </citation>
    <scope>NUCLEOTIDE SEQUENCE [LARGE SCALE GENOMIC DNA]</scope>
    <source>
        <strain evidence="2 3">MACL11</strain>
    </source>
</reference>
<evidence type="ECO:0000313" key="2">
    <source>
        <dbReference type="EMBL" id="AQZ50885.1"/>
    </source>
</evidence>
<dbReference type="eggNOG" id="COG4126">
    <property type="taxonomic scope" value="Bacteria"/>
</dbReference>
<dbReference type="Proteomes" id="UP000191135">
    <property type="component" value="Chromosome"/>
</dbReference>
<comment type="similarity">
    <text evidence="1">Belongs to the HyuE racemase family.</text>
</comment>